<dbReference type="Pfam" id="PF00078">
    <property type="entry name" value="RVT_1"/>
    <property type="match status" value="1"/>
</dbReference>
<accession>A0A3M0JFQ0</accession>
<dbReference type="InterPro" id="IPR000477">
    <property type="entry name" value="RT_dom"/>
</dbReference>
<evidence type="ECO:0000259" key="1">
    <source>
        <dbReference type="Pfam" id="PF00078"/>
    </source>
</evidence>
<gene>
    <name evidence="2" type="ORF">DUI87_25341</name>
</gene>
<feature type="domain" description="Reverse transcriptase" evidence="1">
    <location>
        <begin position="243"/>
        <end position="345"/>
    </location>
</feature>
<sequence length="356" mass="39955">MNLFDLEYELNRSKLHSVTLQSKSLGKIADDGDGSKGDNKLEITGFRFTCFMEQEEPVGMKDMRKNYCLKLTEDKIMQYKSSKRVSHLSLLPAFERQTYVDIHGKFFRNNPTAPQDTIGPPDCKDALLAHGQPVIHQNSQVLLSRASPQQINPQPVLVLGVIPPQVQDPTLAFVEPHQALPNSAAYQGPPEWEHSLQVYQPFPLPRVALSQLQNPPIKCYNPTLKLTGEVPDDWELANVMPIRKKGRKEDLGNYRLISLTSMLGKIMEQIILSAITQHLQDSQGIRTSQHGFWRGRSCLTNLVSFYDQVPWLVDAGKAVGVVYLDFSKAFDTVSHSILLEKSMAWTGALFAGLRAS</sequence>
<dbReference type="CDD" id="cd01650">
    <property type="entry name" value="RT_nLTR_like"/>
    <property type="match status" value="1"/>
</dbReference>
<dbReference type="PANTHER" id="PTHR33332">
    <property type="entry name" value="REVERSE TRANSCRIPTASE DOMAIN-CONTAINING PROTEIN"/>
    <property type="match status" value="1"/>
</dbReference>
<organism evidence="2 3">
    <name type="scientific">Hirundo rustica rustica</name>
    <dbReference type="NCBI Taxonomy" id="333673"/>
    <lineage>
        <taxon>Eukaryota</taxon>
        <taxon>Metazoa</taxon>
        <taxon>Chordata</taxon>
        <taxon>Craniata</taxon>
        <taxon>Vertebrata</taxon>
        <taxon>Euteleostomi</taxon>
        <taxon>Archelosauria</taxon>
        <taxon>Archosauria</taxon>
        <taxon>Dinosauria</taxon>
        <taxon>Saurischia</taxon>
        <taxon>Theropoda</taxon>
        <taxon>Coelurosauria</taxon>
        <taxon>Aves</taxon>
        <taxon>Neognathae</taxon>
        <taxon>Neoaves</taxon>
        <taxon>Telluraves</taxon>
        <taxon>Australaves</taxon>
        <taxon>Passeriformes</taxon>
        <taxon>Sylvioidea</taxon>
        <taxon>Hirundinidae</taxon>
        <taxon>Hirundo</taxon>
    </lineage>
</organism>
<evidence type="ECO:0000313" key="3">
    <source>
        <dbReference type="Proteomes" id="UP000269221"/>
    </source>
</evidence>
<dbReference type="EMBL" id="QRBI01000154">
    <property type="protein sequence ID" value="RMB97863.1"/>
    <property type="molecule type" value="Genomic_DNA"/>
</dbReference>
<name>A0A3M0JFQ0_HIRRU</name>
<comment type="caution">
    <text evidence="2">The sequence shown here is derived from an EMBL/GenBank/DDBJ whole genome shotgun (WGS) entry which is preliminary data.</text>
</comment>
<dbReference type="AlphaFoldDB" id="A0A3M0JFQ0"/>
<protein>
    <recommendedName>
        <fullName evidence="1">Reverse transcriptase domain-containing protein</fullName>
    </recommendedName>
</protein>
<evidence type="ECO:0000313" key="2">
    <source>
        <dbReference type="EMBL" id="RMB97863.1"/>
    </source>
</evidence>
<dbReference type="OrthoDB" id="416454at2759"/>
<proteinExistence type="predicted"/>
<dbReference type="Proteomes" id="UP000269221">
    <property type="component" value="Unassembled WGS sequence"/>
</dbReference>
<dbReference type="SUPFAM" id="SSF56672">
    <property type="entry name" value="DNA/RNA polymerases"/>
    <property type="match status" value="1"/>
</dbReference>
<dbReference type="InterPro" id="IPR043502">
    <property type="entry name" value="DNA/RNA_pol_sf"/>
</dbReference>
<keyword evidence="3" id="KW-1185">Reference proteome</keyword>
<reference evidence="2 3" key="1">
    <citation type="submission" date="2018-07" db="EMBL/GenBank/DDBJ databases">
        <title>A high quality draft genome assembly of the barn swallow (H. rustica rustica).</title>
        <authorList>
            <person name="Formenti G."/>
            <person name="Chiara M."/>
            <person name="Poveda L."/>
            <person name="Francoijs K.-J."/>
            <person name="Bonisoli-Alquati A."/>
            <person name="Canova L."/>
            <person name="Gianfranceschi L."/>
            <person name="Horner D.S."/>
            <person name="Saino N."/>
        </authorList>
    </citation>
    <scope>NUCLEOTIDE SEQUENCE [LARGE SCALE GENOMIC DNA]</scope>
    <source>
        <strain evidence="2">Chelidonia</strain>
        <tissue evidence="2">Blood</tissue>
    </source>
</reference>